<dbReference type="HAMAP" id="MF_00042">
    <property type="entry name" value="RNase_H"/>
    <property type="match status" value="1"/>
</dbReference>
<gene>
    <name evidence="11" type="primary">rnhA</name>
    <name evidence="14" type="ORF">NWFMUON74_09620</name>
</gene>
<feature type="compositionally biased region" description="Low complexity" evidence="12">
    <location>
        <begin position="206"/>
        <end position="218"/>
    </location>
</feature>
<evidence type="ECO:0000256" key="3">
    <source>
        <dbReference type="ARBA" id="ARBA00005300"/>
    </source>
</evidence>
<dbReference type="EMBL" id="AP023396">
    <property type="protein sequence ID" value="BCK53190.1"/>
    <property type="molecule type" value="Genomic_DNA"/>
</dbReference>
<dbReference type="GO" id="GO:0003676">
    <property type="term" value="F:nucleic acid binding"/>
    <property type="evidence" value="ECO:0007669"/>
    <property type="project" value="InterPro"/>
</dbReference>
<comment type="cofactor">
    <cofactor evidence="11">
        <name>Mg(2+)</name>
        <dbReference type="ChEBI" id="CHEBI:18420"/>
    </cofactor>
    <text evidence="11">Binds 1 Mg(2+) ion per subunit. May bind a second metal ion at a regulatory site, or after substrate binding.</text>
</comment>
<comment type="catalytic activity">
    <reaction evidence="1 11">
        <text>Endonucleolytic cleavage to 5'-phosphomonoester.</text>
        <dbReference type="EC" id="3.1.26.4"/>
    </reaction>
</comment>
<name>A0A7G1KDX2_9NOCA</name>
<keyword evidence="11" id="KW-0963">Cytoplasm</keyword>
<reference evidence="14 15" key="1">
    <citation type="submission" date="2020-08" db="EMBL/GenBank/DDBJ databases">
        <title>Genome Sequencing of Nocardia wallacei strain FMUON74 and assembly.</title>
        <authorList>
            <person name="Toyokawa M."/>
            <person name="Uesaka K."/>
        </authorList>
    </citation>
    <scope>NUCLEOTIDE SEQUENCE [LARGE SCALE GENOMIC DNA]</scope>
    <source>
        <strain evidence="14 15">FMUON74</strain>
    </source>
</reference>
<feature type="binding site" evidence="11">
    <location>
        <position position="80"/>
    </location>
    <ligand>
        <name>Mg(2+)</name>
        <dbReference type="ChEBI" id="CHEBI:18420"/>
        <label>1</label>
    </ligand>
</feature>
<dbReference type="NCBIfam" id="NF001236">
    <property type="entry name" value="PRK00203.1"/>
    <property type="match status" value="1"/>
</dbReference>
<dbReference type="Gene3D" id="3.30.420.10">
    <property type="entry name" value="Ribonuclease H-like superfamily/Ribonuclease H"/>
    <property type="match status" value="1"/>
</dbReference>
<accession>A0A7G1KDX2</accession>
<protein>
    <recommendedName>
        <fullName evidence="5 11">Ribonuclease H</fullName>
        <shortName evidence="11">RNase H</shortName>
        <ecNumber evidence="5 11">3.1.26.4</ecNumber>
    </recommendedName>
</protein>
<evidence type="ECO:0000256" key="10">
    <source>
        <dbReference type="ARBA" id="ARBA00022842"/>
    </source>
</evidence>
<comment type="similarity">
    <text evidence="3 11">Belongs to the RNase H family.</text>
</comment>
<feature type="binding site" evidence="11">
    <location>
        <position position="140"/>
    </location>
    <ligand>
        <name>Mg(2+)</name>
        <dbReference type="ChEBI" id="CHEBI:18420"/>
        <label>1</label>
    </ligand>
</feature>
<dbReference type="AlphaFoldDB" id="A0A7G1KDX2"/>
<comment type="function">
    <text evidence="2 11">Endonuclease that specifically degrades the RNA of RNA-DNA hybrids.</text>
</comment>
<feature type="domain" description="RNase H type-1" evidence="13">
    <location>
        <begin position="71"/>
        <end position="212"/>
    </location>
</feature>
<evidence type="ECO:0000313" key="14">
    <source>
        <dbReference type="EMBL" id="BCK53190.1"/>
    </source>
</evidence>
<keyword evidence="6 11" id="KW-0540">Nuclease</keyword>
<evidence type="ECO:0000256" key="11">
    <source>
        <dbReference type="HAMAP-Rule" id="MF_00042"/>
    </source>
</evidence>
<feature type="region of interest" description="Disordered" evidence="12">
    <location>
        <begin position="1"/>
        <end position="70"/>
    </location>
</feature>
<evidence type="ECO:0000256" key="7">
    <source>
        <dbReference type="ARBA" id="ARBA00022723"/>
    </source>
</evidence>
<evidence type="ECO:0000256" key="2">
    <source>
        <dbReference type="ARBA" id="ARBA00004065"/>
    </source>
</evidence>
<keyword evidence="15" id="KW-1185">Reference proteome</keyword>
<organism evidence="14 15">
    <name type="scientific">Nocardia wallacei</name>
    <dbReference type="NCBI Taxonomy" id="480035"/>
    <lineage>
        <taxon>Bacteria</taxon>
        <taxon>Bacillati</taxon>
        <taxon>Actinomycetota</taxon>
        <taxon>Actinomycetes</taxon>
        <taxon>Mycobacteriales</taxon>
        <taxon>Nocardiaceae</taxon>
        <taxon>Nocardia</taxon>
    </lineage>
</organism>
<dbReference type="GO" id="GO:0043137">
    <property type="term" value="P:DNA replication, removal of RNA primer"/>
    <property type="evidence" value="ECO:0007669"/>
    <property type="project" value="TreeGrafter"/>
</dbReference>
<dbReference type="KEGG" id="nwl:NWFMUON74_09620"/>
<dbReference type="GO" id="GO:0000287">
    <property type="term" value="F:magnesium ion binding"/>
    <property type="evidence" value="ECO:0007669"/>
    <property type="project" value="UniProtKB-UniRule"/>
</dbReference>
<dbReference type="InterPro" id="IPR002156">
    <property type="entry name" value="RNaseH_domain"/>
</dbReference>
<evidence type="ECO:0000259" key="13">
    <source>
        <dbReference type="PROSITE" id="PS50879"/>
    </source>
</evidence>
<keyword evidence="10 11" id="KW-0460">Magnesium</keyword>
<keyword evidence="8 11" id="KW-0255">Endonuclease</keyword>
<evidence type="ECO:0000256" key="6">
    <source>
        <dbReference type="ARBA" id="ARBA00022722"/>
    </source>
</evidence>
<dbReference type="EC" id="3.1.26.4" evidence="5 11"/>
<dbReference type="PANTHER" id="PTHR10642:SF26">
    <property type="entry name" value="RIBONUCLEASE H1"/>
    <property type="match status" value="1"/>
</dbReference>
<feature type="binding site" evidence="11">
    <location>
        <position position="80"/>
    </location>
    <ligand>
        <name>Mg(2+)</name>
        <dbReference type="ChEBI" id="CHEBI:18420"/>
        <label>2</label>
    </ligand>
</feature>
<evidence type="ECO:0000256" key="12">
    <source>
        <dbReference type="SAM" id="MobiDB-lite"/>
    </source>
</evidence>
<evidence type="ECO:0000256" key="9">
    <source>
        <dbReference type="ARBA" id="ARBA00022801"/>
    </source>
</evidence>
<feature type="binding site" evidence="11">
    <location>
        <position position="118"/>
    </location>
    <ligand>
        <name>Mg(2+)</name>
        <dbReference type="ChEBI" id="CHEBI:18420"/>
        <label>1</label>
    </ligand>
</feature>
<dbReference type="GO" id="GO:0005737">
    <property type="term" value="C:cytoplasm"/>
    <property type="evidence" value="ECO:0007669"/>
    <property type="project" value="UniProtKB-SubCell"/>
</dbReference>
<evidence type="ECO:0000256" key="4">
    <source>
        <dbReference type="ARBA" id="ARBA00011245"/>
    </source>
</evidence>
<dbReference type="Proteomes" id="UP000516173">
    <property type="component" value="Chromosome"/>
</dbReference>
<dbReference type="InterPro" id="IPR036397">
    <property type="entry name" value="RNaseH_sf"/>
</dbReference>
<feature type="compositionally biased region" description="Basic and acidic residues" evidence="12">
    <location>
        <begin position="196"/>
        <end position="205"/>
    </location>
</feature>
<keyword evidence="7 11" id="KW-0479">Metal-binding</keyword>
<dbReference type="SUPFAM" id="SSF53098">
    <property type="entry name" value="Ribonuclease H-like"/>
    <property type="match status" value="1"/>
</dbReference>
<keyword evidence="9 11" id="KW-0378">Hydrolase</keyword>
<dbReference type="InterPro" id="IPR022892">
    <property type="entry name" value="RNaseHI"/>
</dbReference>
<dbReference type="InterPro" id="IPR050092">
    <property type="entry name" value="RNase_H"/>
</dbReference>
<proteinExistence type="inferred from homology"/>
<dbReference type="CDD" id="cd09278">
    <property type="entry name" value="RNase_HI_prokaryote_like"/>
    <property type="match status" value="1"/>
</dbReference>
<dbReference type="PROSITE" id="PS50879">
    <property type="entry name" value="RNASE_H_1"/>
    <property type="match status" value="1"/>
</dbReference>
<evidence type="ECO:0000256" key="1">
    <source>
        <dbReference type="ARBA" id="ARBA00000077"/>
    </source>
</evidence>
<feature type="region of interest" description="Disordered" evidence="12">
    <location>
        <begin position="194"/>
        <end position="230"/>
    </location>
</feature>
<dbReference type="GO" id="GO:0004523">
    <property type="term" value="F:RNA-DNA hybrid ribonuclease activity"/>
    <property type="evidence" value="ECO:0007669"/>
    <property type="project" value="UniProtKB-UniRule"/>
</dbReference>
<sequence>MTDWRPTRRVSMEEIEGARSPAGGWSRAQLAEWGVPWPPPPGWKKSLAADSGPGSVVTQPTTPTDSGAGTRASVVEIYTDGACSGNPGPGGWGSVLRWGGHIREISGGEPHTTNNRMELMAAIRSLERLTRTSEVRIHTDSTYVRDGITEWLPRWIANGWQTRRKSPVKNEDLWRRLADAAGQHRVTWEWVKGHAGHPDNERADQLARAAARQVQTTQPTPPEAAAPEPESLTAEGMLDFDSTPTTLESTEPPLCLHELRVGECDLCRPRRPGVLPHGWRTEGGTVYHNDRTCDWLRKGQRDAVRKGKNLREVVAVAWATVNPSEIQPCDYCCTSEWLRSHRRE</sequence>
<evidence type="ECO:0000256" key="8">
    <source>
        <dbReference type="ARBA" id="ARBA00022759"/>
    </source>
</evidence>
<evidence type="ECO:0000256" key="5">
    <source>
        <dbReference type="ARBA" id="ARBA00012180"/>
    </source>
</evidence>
<feature type="binding site" evidence="11">
    <location>
        <position position="204"/>
    </location>
    <ligand>
        <name>Mg(2+)</name>
        <dbReference type="ChEBI" id="CHEBI:18420"/>
        <label>2</label>
    </ligand>
</feature>
<comment type="subcellular location">
    <subcellularLocation>
        <location evidence="11">Cytoplasm</location>
    </subcellularLocation>
</comment>
<evidence type="ECO:0000313" key="15">
    <source>
        <dbReference type="Proteomes" id="UP000516173"/>
    </source>
</evidence>
<comment type="subunit">
    <text evidence="4 11">Monomer.</text>
</comment>
<dbReference type="PANTHER" id="PTHR10642">
    <property type="entry name" value="RIBONUCLEASE H1"/>
    <property type="match status" value="1"/>
</dbReference>
<dbReference type="Pfam" id="PF00075">
    <property type="entry name" value="RNase_H"/>
    <property type="match status" value="1"/>
</dbReference>
<feature type="compositionally biased region" description="Polar residues" evidence="12">
    <location>
        <begin position="56"/>
        <end position="67"/>
    </location>
</feature>
<dbReference type="InterPro" id="IPR012337">
    <property type="entry name" value="RNaseH-like_sf"/>
</dbReference>
<dbReference type="FunFam" id="3.30.420.10:FF:000089">
    <property type="entry name" value="Ribonuclease H"/>
    <property type="match status" value="1"/>
</dbReference>